<comment type="caution">
    <text evidence="1">The sequence shown here is derived from an EMBL/GenBank/DDBJ whole genome shotgun (WGS) entry which is preliminary data.</text>
</comment>
<evidence type="ECO:0000313" key="2">
    <source>
        <dbReference type="Proteomes" id="UP001432322"/>
    </source>
</evidence>
<dbReference type="EMBL" id="BTSY01000004">
    <property type="protein sequence ID" value="GMT25756.1"/>
    <property type="molecule type" value="Genomic_DNA"/>
</dbReference>
<feature type="non-terminal residue" evidence="1">
    <location>
        <position position="74"/>
    </location>
</feature>
<dbReference type="Proteomes" id="UP001432322">
    <property type="component" value="Unassembled WGS sequence"/>
</dbReference>
<proteinExistence type="predicted"/>
<dbReference type="AlphaFoldDB" id="A0AAV5W0Y0"/>
<sequence>RTNRLYIAWRNDSLIDIPNPSLDDAILFHLARSTKYLDMSSVIGMYTTRGIEQVYKAFLSTDLLEVKLSTPLEN</sequence>
<accession>A0AAV5W0Y0</accession>
<protein>
    <submittedName>
        <fullName evidence="1">Uncharacterized protein</fullName>
    </submittedName>
</protein>
<name>A0AAV5W0Y0_9BILA</name>
<evidence type="ECO:0000313" key="1">
    <source>
        <dbReference type="EMBL" id="GMT25756.1"/>
    </source>
</evidence>
<feature type="non-terminal residue" evidence="1">
    <location>
        <position position="1"/>
    </location>
</feature>
<keyword evidence="2" id="KW-1185">Reference proteome</keyword>
<gene>
    <name evidence="1" type="ORF">PFISCL1PPCAC_17053</name>
</gene>
<organism evidence="1 2">
    <name type="scientific">Pristionchus fissidentatus</name>
    <dbReference type="NCBI Taxonomy" id="1538716"/>
    <lineage>
        <taxon>Eukaryota</taxon>
        <taxon>Metazoa</taxon>
        <taxon>Ecdysozoa</taxon>
        <taxon>Nematoda</taxon>
        <taxon>Chromadorea</taxon>
        <taxon>Rhabditida</taxon>
        <taxon>Rhabditina</taxon>
        <taxon>Diplogasteromorpha</taxon>
        <taxon>Diplogasteroidea</taxon>
        <taxon>Neodiplogasteridae</taxon>
        <taxon>Pristionchus</taxon>
    </lineage>
</organism>
<reference evidence="1" key="1">
    <citation type="submission" date="2023-10" db="EMBL/GenBank/DDBJ databases">
        <title>Genome assembly of Pristionchus species.</title>
        <authorList>
            <person name="Yoshida K."/>
            <person name="Sommer R.J."/>
        </authorList>
    </citation>
    <scope>NUCLEOTIDE SEQUENCE</scope>
    <source>
        <strain evidence="1">RS5133</strain>
    </source>
</reference>